<reference evidence="3 4" key="1">
    <citation type="submission" date="2019-03" db="EMBL/GenBank/DDBJ databases">
        <authorList>
            <person name="Gaulin E."/>
            <person name="Dumas B."/>
        </authorList>
    </citation>
    <scope>NUCLEOTIDE SEQUENCE [LARGE SCALE GENOMIC DNA]</scope>
    <source>
        <strain evidence="3">CBS 568.67</strain>
    </source>
</reference>
<dbReference type="AlphaFoldDB" id="A0A485L0H9"/>
<feature type="region of interest" description="Disordered" evidence="1">
    <location>
        <begin position="128"/>
        <end position="171"/>
    </location>
</feature>
<evidence type="ECO:0000313" key="2">
    <source>
        <dbReference type="EMBL" id="KAF0695039.1"/>
    </source>
</evidence>
<name>A0A485L0H9_9STRA</name>
<evidence type="ECO:0000313" key="3">
    <source>
        <dbReference type="EMBL" id="VFT90947.1"/>
    </source>
</evidence>
<dbReference type="Gene3D" id="2.30.29.30">
    <property type="entry name" value="Pleckstrin-homology domain (PH domain)/Phosphotyrosine-binding domain (PTB)"/>
    <property type="match status" value="1"/>
</dbReference>
<dbReference type="InterPro" id="IPR011993">
    <property type="entry name" value="PH-like_dom_sf"/>
</dbReference>
<sequence length="171" mass="19291">MVSQVPCSTQPQDTVTTILRGGLLFAKGFAENERRFGCAAQWKMCYTQLLSNQTLRFYTANRHTLTCEMALPSPTTTIQMAPSNAILAGRRLTSGWRIEIQIGQHSLELNALSSTDMQKWARAFESSTINQPKKKKASRFQSNRQNRAEKLPPTEQTPRFFWSSSVSSVND</sequence>
<evidence type="ECO:0000313" key="4">
    <source>
        <dbReference type="Proteomes" id="UP000332933"/>
    </source>
</evidence>
<dbReference type="EMBL" id="CAADRA010005542">
    <property type="protein sequence ID" value="VFT90947.1"/>
    <property type="molecule type" value="Genomic_DNA"/>
</dbReference>
<keyword evidence="4" id="KW-1185">Reference proteome</keyword>
<dbReference type="OrthoDB" id="10428771at2759"/>
<evidence type="ECO:0000256" key="1">
    <source>
        <dbReference type="SAM" id="MobiDB-lite"/>
    </source>
</evidence>
<reference evidence="2" key="2">
    <citation type="submission" date="2019-06" db="EMBL/GenBank/DDBJ databases">
        <title>Genomics analysis of Aphanomyces spp. identifies a new class of oomycete effector associated with host adaptation.</title>
        <authorList>
            <person name="Gaulin E."/>
        </authorList>
    </citation>
    <scope>NUCLEOTIDE SEQUENCE</scope>
    <source>
        <strain evidence="2">CBS 578.67</strain>
    </source>
</reference>
<protein>
    <submittedName>
        <fullName evidence="3">Aste57867_14120 protein</fullName>
    </submittedName>
</protein>
<proteinExistence type="predicted"/>
<dbReference type="EMBL" id="VJMH01005521">
    <property type="protein sequence ID" value="KAF0695039.1"/>
    <property type="molecule type" value="Genomic_DNA"/>
</dbReference>
<dbReference type="SUPFAM" id="SSF50729">
    <property type="entry name" value="PH domain-like"/>
    <property type="match status" value="1"/>
</dbReference>
<gene>
    <name evidence="3" type="primary">Aste57867_14120</name>
    <name evidence="2" type="ORF">As57867_014069</name>
    <name evidence="3" type="ORF">ASTE57867_14120</name>
</gene>
<dbReference type="Proteomes" id="UP000332933">
    <property type="component" value="Unassembled WGS sequence"/>
</dbReference>
<feature type="compositionally biased region" description="Polar residues" evidence="1">
    <location>
        <begin position="154"/>
        <end position="171"/>
    </location>
</feature>
<organism evidence="3 4">
    <name type="scientific">Aphanomyces stellatus</name>
    <dbReference type="NCBI Taxonomy" id="120398"/>
    <lineage>
        <taxon>Eukaryota</taxon>
        <taxon>Sar</taxon>
        <taxon>Stramenopiles</taxon>
        <taxon>Oomycota</taxon>
        <taxon>Saprolegniomycetes</taxon>
        <taxon>Saprolegniales</taxon>
        <taxon>Verrucalvaceae</taxon>
        <taxon>Aphanomyces</taxon>
    </lineage>
</organism>
<accession>A0A485L0H9</accession>